<evidence type="ECO:0000256" key="3">
    <source>
        <dbReference type="ARBA" id="ARBA00022475"/>
    </source>
</evidence>
<feature type="domain" description="ABC transmembrane type-1" evidence="8">
    <location>
        <begin position="86"/>
        <end position="306"/>
    </location>
</feature>
<keyword evidence="5 7" id="KW-1133">Transmembrane helix</keyword>
<evidence type="ECO:0000259" key="8">
    <source>
        <dbReference type="PROSITE" id="PS50928"/>
    </source>
</evidence>
<protein>
    <submittedName>
        <fullName evidence="12">ABC transporter permease subunit</fullName>
    </submittedName>
    <submittedName>
        <fullName evidence="9">Spermidine/putrescine ABC transporter permease</fullName>
    </submittedName>
    <submittedName>
        <fullName evidence="11">Sugar ABC transporter permease</fullName>
    </submittedName>
</protein>
<evidence type="ECO:0000256" key="1">
    <source>
        <dbReference type="ARBA" id="ARBA00004651"/>
    </source>
</evidence>
<dbReference type="InterPro" id="IPR035906">
    <property type="entry name" value="MetI-like_sf"/>
</dbReference>
<dbReference type="RefSeq" id="WP_009326134.1">
    <property type="nucleotide sequence ID" value="NZ_CAOJUJ010000006.1"/>
</dbReference>
<evidence type="ECO:0000313" key="12">
    <source>
        <dbReference type="EMBL" id="MTS27349.1"/>
    </source>
</evidence>
<reference evidence="11 16" key="4">
    <citation type="submission" date="2019-08" db="EMBL/GenBank/DDBJ databases">
        <title>In-depth cultivation of the pig gut microbiome towards novel bacterial diversity and tailored functional studies.</title>
        <authorList>
            <person name="Wylensek D."/>
            <person name="Hitch T.C.A."/>
            <person name="Clavel T."/>
        </authorList>
    </citation>
    <scope>NUCLEOTIDE SEQUENCE [LARGE SCALE GENOMIC DNA]</scope>
    <source>
        <strain evidence="11 16">WCA3-601-WT-6J</strain>
    </source>
</reference>
<comment type="similarity">
    <text evidence="7">Belongs to the binding-protein-dependent transport system permease family.</text>
</comment>
<dbReference type="EMBL" id="WMZR01000005">
    <property type="protein sequence ID" value="MTS50944.1"/>
    <property type="molecule type" value="Genomic_DNA"/>
</dbReference>
<dbReference type="EMBL" id="VUNJ01000008">
    <property type="protein sequence ID" value="MST92109.1"/>
    <property type="molecule type" value="Genomic_DNA"/>
</dbReference>
<reference evidence="17 18" key="3">
    <citation type="journal article" date="2019" name="Nat. Med.">
        <title>A library of human gut bacterial isolates paired with longitudinal multiomics data enables mechanistic microbiome research.</title>
        <authorList>
            <person name="Poyet M."/>
            <person name="Groussin M."/>
            <person name="Gibbons S.M."/>
            <person name="Avila-Pacheco J."/>
            <person name="Jiang X."/>
            <person name="Kearney S.M."/>
            <person name="Perrotta A.R."/>
            <person name="Berdy B."/>
            <person name="Zhao S."/>
            <person name="Lieberman T.D."/>
            <person name="Swanson P.K."/>
            <person name="Smith M."/>
            <person name="Roesemann S."/>
            <person name="Alexander J.E."/>
            <person name="Rich S.A."/>
            <person name="Livny J."/>
            <person name="Vlamakis H."/>
            <person name="Clish C."/>
            <person name="Bullock K."/>
            <person name="Deik A."/>
            <person name="Scott J."/>
            <person name="Pierce K.A."/>
            <person name="Xavier R.J."/>
            <person name="Alm E.J."/>
        </authorList>
    </citation>
    <scope>NUCLEOTIDE SEQUENCE [LARGE SCALE GENOMIC DNA]</scope>
    <source>
        <strain evidence="12 18">BIOML-A4</strain>
        <strain evidence="13 17">BIOML-A7</strain>
    </source>
</reference>
<keyword evidence="6 7" id="KW-0472">Membrane</keyword>
<evidence type="ECO:0000313" key="15">
    <source>
        <dbReference type="Proteomes" id="UP000053433"/>
    </source>
</evidence>
<feature type="transmembrane region" description="Helical" evidence="7">
    <location>
        <begin position="90"/>
        <end position="111"/>
    </location>
</feature>
<dbReference type="Proteomes" id="UP000053433">
    <property type="component" value="Unassembled WGS sequence"/>
</dbReference>
<evidence type="ECO:0000256" key="5">
    <source>
        <dbReference type="ARBA" id="ARBA00022989"/>
    </source>
</evidence>
<dbReference type="InterPro" id="IPR000515">
    <property type="entry name" value="MetI-like"/>
</dbReference>
<name>A0A0D8J1D5_9FIRM</name>
<dbReference type="CDD" id="cd06261">
    <property type="entry name" value="TM_PBP2"/>
    <property type="match status" value="1"/>
</dbReference>
<evidence type="ECO:0000313" key="9">
    <source>
        <dbReference type="EMBL" id="KJF39598.1"/>
    </source>
</evidence>
<evidence type="ECO:0000256" key="7">
    <source>
        <dbReference type="RuleBase" id="RU363032"/>
    </source>
</evidence>
<dbReference type="AlphaFoldDB" id="A0A0D8J1D5"/>
<reference evidence="9" key="1">
    <citation type="submission" date="2015-02" db="EMBL/GenBank/DDBJ databases">
        <title>A novel member of the family Ruminococcaceae isolated from human feces.</title>
        <authorList>
            <person name="Shkoporov A.N."/>
            <person name="Chaplin A.V."/>
            <person name="Motuzova O.V."/>
            <person name="Kafarskaia L.I."/>
            <person name="Khokhlova E.V."/>
            <person name="Efimov B.A."/>
        </authorList>
    </citation>
    <scope>NUCLEOTIDE SEQUENCE [LARGE SCALE GENOMIC DNA]</scope>
    <source>
        <strain evidence="9">585-1</strain>
    </source>
</reference>
<sequence length="319" mass="36070">MRNASAAKKEGNGIKKRKSKQERRFFLLGLLFVSPWLIGFLCFQLYPILSALYYSFTDFNIFQPAEFTGLDNYVTLFNDKYFPVSIKNTAVMSFIGMPIGLVVALALAVLLSKEVKGMPAFRTIYYLPTVVPIVASAMLFLWVLNPEYGLLNNFLSWFGIRGPSWLSDPKFTKISLMIMDVWRCGQNTVIFLSALKAVPKSFYEAAELDGAGPVKRFFKITLPYISPTIQFLVVMGLISSFQYFTQAYVFASVSQVGQSITGGPQNSLLFYSMYLYMNGFSYMKMGYASAMAIVLFLIVLVVSFVAMYLMEKRVTYDVE</sequence>
<reference evidence="10 15" key="2">
    <citation type="submission" date="2015-10" db="EMBL/GenBank/DDBJ databases">
        <title>A novel member of the family Ruminococcaceae isolated from human faeces.</title>
        <authorList>
            <person name="Shkoporov A.N."/>
            <person name="Chaplin A.V."/>
            <person name="Motuzova O.V."/>
            <person name="Kafarskaia L.I."/>
            <person name="Efimov B.A."/>
        </authorList>
    </citation>
    <scope>NUCLEOTIDE SEQUENCE [LARGE SCALE GENOMIC DNA]</scope>
    <source>
        <strain evidence="10 15">668</strain>
    </source>
</reference>
<evidence type="ECO:0000256" key="6">
    <source>
        <dbReference type="ARBA" id="ARBA00023136"/>
    </source>
</evidence>
<dbReference type="GO" id="GO:0055085">
    <property type="term" value="P:transmembrane transport"/>
    <property type="evidence" value="ECO:0007669"/>
    <property type="project" value="InterPro"/>
</dbReference>
<evidence type="ECO:0000313" key="13">
    <source>
        <dbReference type="EMBL" id="MTS50944.1"/>
    </source>
</evidence>
<dbReference type="Gene3D" id="1.10.3720.10">
    <property type="entry name" value="MetI-like"/>
    <property type="match status" value="1"/>
</dbReference>
<dbReference type="EMBL" id="JXXK01000015">
    <property type="protein sequence ID" value="KJF39598.1"/>
    <property type="molecule type" value="Genomic_DNA"/>
</dbReference>
<feature type="transmembrane region" description="Helical" evidence="7">
    <location>
        <begin position="287"/>
        <end position="310"/>
    </location>
</feature>
<evidence type="ECO:0000256" key="4">
    <source>
        <dbReference type="ARBA" id="ARBA00022692"/>
    </source>
</evidence>
<feature type="transmembrane region" description="Helical" evidence="7">
    <location>
        <begin position="224"/>
        <end position="244"/>
    </location>
</feature>
<dbReference type="Proteomes" id="UP000032483">
    <property type="component" value="Unassembled WGS sequence"/>
</dbReference>
<comment type="subcellular location">
    <subcellularLocation>
        <location evidence="1 7">Cell membrane</location>
        <topology evidence="1 7">Multi-pass membrane protein</topology>
    </subcellularLocation>
</comment>
<dbReference type="Pfam" id="PF00528">
    <property type="entry name" value="BPD_transp_1"/>
    <property type="match status" value="1"/>
</dbReference>
<dbReference type="GeneID" id="42857130"/>
<dbReference type="PANTHER" id="PTHR30193:SF1">
    <property type="entry name" value="ABC TRANSPORTER PERMEASE PROTEIN YESP-RELATED"/>
    <property type="match status" value="1"/>
</dbReference>
<evidence type="ECO:0000313" key="17">
    <source>
        <dbReference type="Proteomes" id="UP000449193"/>
    </source>
</evidence>
<organism evidence="9 14">
    <name type="scientific">Ruthenibacterium lactatiformans</name>
    <dbReference type="NCBI Taxonomy" id="1550024"/>
    <lineage>
        <taxon>Bacteria</taxon>
        <taxon>Bacillati</taxon>
        <taxon>Bacillota</taxon>
        <taxon>Clostridia</taxon>
        <taxon>Eubacteriales</taxon>
        <taxon>Oscillospiraceae</taxon>
        <taxon>Ruthenibacterium</taxon>
    </lineage>
</organism>
<dbReference type="InterPro" id="IPR051393">
    <property type="entry name" value="ABC_transporter_permease"/>
</dbReference>
<evidence type="ECO:0000313" key="14">
    <source>
        <dbReference type="Proteomes" id="UP000032483"/>
    </source>
</evidence>
<dbReference type="EMBL" id="WMZU01000011">
    <property type="protein sequence ID" value="MTS27349.1"/>
    <property type="molecule type" value="Genomic_DNA"/>
</dbReference>
<dbReference type="Proteomes" id="UP000449193">
    <property type="component" value="Unassembled WGS sequence"/>
</dbReference>
<dbReference type="EMBL" id="LMUA01000005">
    <property type="protein sequence ID" value="KUE77023.1"/>
    <property type="molecule type" value="Genomic_DNA"/>
</dbReference>
<dbReference type="SUPFAM" id="SSF161098">
    <property type="entry name" value="MetI-like"/>
    <property type="match status" value="1"/>
</dbReference>
<evidence type="ECO:0000256" key="2">
    <source>
        <dbReference type="ARBA" id="ARBA00022448"/>
    </source>
</evidence>
<dbReference type="Proteomes" id="UP000431913">
    <property type="component" value="Unassembled WGS sequence"/>
</dbReference>
<dbReference type="GO" id="GO:0005886">
    <property type="term" value="C:plasma membrane"/>
    <property type="evidence" value="ECO:0007669"/>
    <property type="project" value="UniProtKB-SubCell"/>
</dbReference>
<keyword evidence="3" id="KW-1003">Cell membrane</keyword>
<comment type="caution">
    <text evidence="9">The sequence shown here is derived from an EMBL/GenBank/DDBJ whole genome shotgun (WGS) entry which is preliminary data.</text>
</comment>
<keyword evidence="2 7" id="KW-0813">Transport</keyword>
<keyword evidence="4 7" id="KW-0812">Transmembrane</keyword>
<evidence type="ECO:0000313" key="11">
    <source>
        <dbReference type="EMBL" id="MST92109.1"/>
    </source>
</evidence>
<accession>A0A0W7TTI0</accession>
<accession>A0A0D8J1D5</accession>
<keyword evidence="14" id="KW-1185">Reference proteome</keyword>
<feature type="transmembrane region" description="Helical" evidence="7">
    <location>
        <begin position="25"/>
        <end position="46"/>
    </location>
</feature>
<proteinExistence type="inferred from homology"/>
<evidence type="ECO:0000313" key="18">
    <source>
        <dbReference type="Proteomes" id="UP000472755"/>
    </source>
</evidence>
<gene>
    <name evidence="10" type="ORF">ASJ35_05495</name>
    <name evidence="11" type="ORF">FYJ76_09195</name>
    <name evidence="13" type="ORF">GMD52_05230</name>
    <name evidence="12" type="ORF">GMD59_08615</name>
    <name evidence="9" type="ORF">TQ39_11110</name>
</gene>
<dbReference type="PROSITE" id="PS50928">
    <property type="entry name" value="ABC_TM1"/>
    <property type="match status" value="1"/>
</dbReference>
<evidence type="ECO:0000313" key="10">
    <source>
        <dbReference type="EMBL" id="KUE77023.1"/>
    </source>
</evidence>
<dbReference type="PANTHER" id="PTHR30193">
    <property type="entry name" value="ABC TRANSPORTER PERMEASE PROTEIN"/>
    <property type="match status" value="1"/>
</dbReference>
<evidence type="ECO:0000313" key="16">
    <source>
        <dbReference type="Proteomes" id="UP000431913"/>
    </source>
</evidence>
<feature type="transmembrane region" description="Helical" evidence="7">
    <location>
        <begin position="123"/>
        <end position="144"/>
    </location>
</feature>
<dbReference type="PATRIC" id="fig|1550024.3.peg.2532"/>
<dbReference type="Proteomes" id="UP000472755">
    <property type="component" value="Unassembled WGS sequence"/>
</dbReference>